<accession>K4RE98</accession>
<dbReference type="KEGG" id="sdv:BN159_7488"/>
<dbReference type="RefSeq" id="WP_015662193.1">
    <property type="nucleotide sequence ID" value="NC_020504.1"/>
</dbReference>
<proteinExistence type="predicted"/>
<dbReference type="OrthoDB" id="4456617at2"/>
<dbReference type="EMBL" id="HE971709">
    <property type="protein sequence ID" value="CCK31867.1"/>
    <property type="molecule type" value="Genomic_DNA"/>
</dbReference>
<gene>
    <name evidence="1" type="ORF">BN159_7488</name>
</gene>
<dbReference type="HOGENOM" id="CLU_2439390_0_0_11"/>
<evidence type="ECO:0000313" key="1">
    <source>
        <dbReference type="EMBL" id="CCK31867.1"/>
    </source>
</evidence>
<reference evidence="1 2" key="1">
    <citation type="journal article" date="2012" name="J. Bacteriol.">
        <title>Genome sequence of the bacterium Streptomyces davawensis JCM 4913 and heterologous production of the unique antibiotic roseoflavin.</title>
        <authorList>
            <person name="Jankowitsch F."/>
            <person name="Schwarz J."/>
            <person name="Ruckert C."/>
            <person name="Gust B."/>
            <person name="Szczepanowski R."/>
            <person name="Blom J."/>
            <person name="Pelzer S."/>
            <person name="Kalinowski J."/>
            <person name="Mack M."/>
        </authorList>
    </citation>
    <scope>NUCLEOTIDE SEQUENCE [LARGE SCALE GENOMIC DNA]</scope>
    <source>
        <strain evidence="2">DSM 101723 / JCM 4913 / KCC S-0913 / 768</strain>
    </source>
</reference>
<dbReference type="Proteomes" id="UP000008043">
    <property type="component" value="Chromosome"/>
</dbReference>
<evidence type="ECO:0000313" key="2">
    <source>
        <dbReference type="Proteomes" id="UP000008043"/>
    </source>
</evidence>
<dbReference type="AlphaFoldDB" id="K4RE98"/>
<dbReference type="PATRIC" id="fig|1214101.3.peg.7585"/>
<sequence>MIGLLIGGLHQPPEKERKASKQAQRDYLALWLRVLDEVRPDLDTAEAKITVCAVPVLTVVDNAVRIGRLGQRPDRADRLAEIGSALLLAR</sequence>
<dbReference type="Gene3D" id="1.10.357.10">
    <property type="entry name" value="Tetracycline Repressor, domain 2"/>
    <property type="match status" value="1"/>
</dbReference>
<name>K4RE98_STRDJ</name>
<protein>
    <submittedName>
        <fullName evidence="1">Uncharacterized protein</fullName>
    </submittedName>
</protein>
<keyword evidence="2" id="KW-1185">Reference proteome</keyword>
<organism evidence="1 2">
    <name type="scientific">Streptomyces davaonensis (strain DSM 101723 / JCM 4913 / KCC S-0913 / 768)</name>
    <dbReference type="NCBI Taxonomy" id="1214101"/>
    <lineage>
        <taxon>Bacteria</taxon>
        <taxon>Bacillati</taxon>
        <taxon>Actinomycetota</taxon>
        <taxon>Actinomycetes</taxon>
        <taxon>Kitasatosporales</taxon>
        <taxon>Streptomycetaceae</taxon>
        <taxon>Streptomyces</taxon>
    </lineage>
</organism>